<evidence type="ECO:0000256" key="2">
    <source>
        <dbReference type="ARBA" id="ARBA00022553"/>
    </source>
</evidence>
<keyword evidence="5 6" id="KW-0249">Electron transport</keyword>
<comment type="subunit">
    <text evidence="6">The complex is composed of six subunits: RnfA, RnfB, RnfC, RnfD, RnfE and RnfG.</text>
</comment>
<dbReference type="RefSeq" id="WP_058962649.1">
    <property type="nucleotide sequence ID" value="NZ_CABKVM010000010.1"/>
</dbReference>
<keyword evidence="6" id="KW-0472">Membrane</keyword>
<evidence type="ECO:0000256" key="6">
    <source>
        <dbReference type="HAMAP-Rule" id="MF_00479"/>
    </source>
</evidence>
<dbReference type="EMBL" id="SLUM01000046">
    <property type="protein sequence ID" value="TCL51758.1"/>
    <property type="molecule type" value="Genomic_DNA"/>
</dbReference>
<dbReference type="InterPro" id="IPR010209">
    <property type="entry name" value="Ion_transpt_RnfG/RsxG"/>
</dbReference>
<reference evidence="9 10" key="1">
    <citation type="submission" date="2019-03" db="EMBL/GenBank/DDBJ databases">
        <title>Genomic Encyclopedia of Type Strains, Phase IV (KMG-IV): sequencing the most valuable type-strain genomes for metagenomic binning, comparative biology and taxonomic classification.</title>
        <authorList>
            <person name="Goeker M."/>
        </authorList>
    </citation>
    <scope>NUCLEOTIDE SEQUENCE [LARGE SCALE GENOMIC DNA]</scope>
    <source>
        <strain evidence="9 10">DSM 100451</strain>
    </source>
</reference>
<evidence type="ECO:0000256" key="3">
    <source>
        <dbReference type="ARBA" id="ARBA00022630"/>
    </source>
</evidence>
<comment type="caution">
    <text evidence="9">The sequence shown here is derived from an EMBL/GenBank/DDBJ whole genome shotgun (WGS) entry which is preliminary data.</text>
</comment>
<dbReference type="Pfam" id="PF04205">
    <property type="entry name" value="FMN_bind"/>
    <property type="match status" value="4"/>
</dbReference>
<comment type="similarity">
    <text evidence="6">Belongs to the RnfG family.</text>
</comment>
<dbReference type="GO" id="GO:0022900">
    <property type="term" value="P:electron transport chain"/>
    <property type="evidence" value="ECO:0007669"/>
    <property type="project" value="UniProtKB-UniRule"/>
</dbReference>
<feature type="modified residue" description="FMN phosphoryl threonine" evidence="6">
    <location>
        <position position="161"/>
    </location>
</feature>
<organism evidence="9 10">
    <name type="scientific">Allofournierella massiliensis</name>
    <dbReference type="NCBI Taxonomy" id="1650663"/>
    <lineage>
        <taxon>Bacteria</taxon>
        <taxon>Bacillati</taxon>
        <taxon>Bacillota</taxon>
        <taxon>Clostridia</taxon>
        <taxon>Eubacteriales</taxon>
        <taxon>Oscillospiraceae</taxon>
        <taxon>Allofournierella</taxon>
    </lineage>
</organism>
<feature type="domain" description="FMN-binding" evidence="8">
    <location>
        <begin position="394"/>
        <end position="480"/>
    </location>
</feature>
<dbReference type="AlphaFoldDB" id="A0A4R1QJM7"/>
<dbReference type="STRING" id="1650663.GCA_001486665_00109"/>
<feature type="domain" description="FMN-binding" evidence="8">
    <location>
        <begin position="233"/>
        <end position="316"/>
    </location>
</feature>
<keyword evidence="3 6" id="KW-0285">Flavoprotein</keyword>
<evidence type="ECO:0000256" key="4">
    <source>
        <dbReference type="ARBA" id="ARBA00022643"/>
    </source>
</evidence>
<keyword evidence="6" id="KW-1278">Translocase</keyword>
<proteinExistence type="inferred from homology"/>
<keyword evidence="6" id="KW-1133">Transmembrane helix</keyword>
<dbReference type="GO" id="GO:0010181">
    <property type="term" value="F:FMN binding"/>
    <property type="evidence" value="ECO:0007669"/>
    <property type="project" value="InterPro"/>
</dbReference>
<evidence type="ECO:0000256" key="5">
    <source>
        <dbReference type="ARBA" id="ARBA00022982"/>
    </source>
</evidence>
<dbReference type="Gene3D" id="3.90.1010.20">
    <property type="match status" value="1"/>
</dbReference>
<feature type="domain" description="FMN-binding" evidence="8">
    <location>
        <begin position="92"/>
        <end position="178"/>
    </location>
</feature>
<dbReference type="PANTHER" id="PTHR36118:SF1">
    <property type="entry name" value="ION-TRANSLOCATING OXIDOREDUCTASE COMPLEX SUBUNIT G"/>
    <property type="match status" value="1"/>
</dbReference>
<accession>A0A4R1QJM7</accession>
<gene>
    <name evidence="6" type="primary">rnfG</name>
    <name evidence="9" type="ORF">EDD77_14611</name>
</gene>
<feature type="domain" description="FMN-binding" evidence="8">
    <location>
        <begin position="546"/>
        <end position="629"/>
    </location>
</feature>
<dbReference type="GeneID" id="97382692"/>
<keyword evidence="6" id="KW-1003">Cell membrane</keyword>
<keyword evidence="7" id="KW-0732">Signal</keyword>
<dbReference type="HAMAP" id="MF_00479">
    <property type="entry name" value="RsxG_RnfG"/>
    <property type="match status" value="1"/>
</dbReference>
<dbReference type="Proteomes" id="UP000295184">
    <property type="component" value="Unassembled WGS sequence"/>
</dbReference>
<feature type="signal peptide" evidence="7">
    <location>
        <begin position="1"/>
        <end position="29"/>
    </location>
</feature>
<evidence type="ECO:0000256" key="1">
    <source>
        <dbReference type="ARBA" id="ARBA00022448"/>
    </source>
</evidence>
<dbReference type="InterPro" id="IPR007329">
    <property type="entry name" value="FMN-bd"/>
</dbReference>
<keyword evidence="1 6" id="KW-0813">Transport</keyword>
<keyword evidence="4 6" id="KW-0288">FMN</keyword>
<feature type="chain" id="PRO_5039552552" description="Ion-translocating oxidoreductase complex subunit G" evidence="7">
    <location>
        <begin position="30"/>
        <end position="635"/>
    </location>
</feature>
<comment type="subcellular location">
    <subcellularLocation>
        <location evidence="6">Cell membrane</location>
        <topology evidence="6">Single-pass membrane protein</topology>
    </subcellularLocation>
</comment>
<evidence type="ECO:0000256" key="7">
    <source>
        <dbReference type="SAM" id="SignalP"/>
    </source>
</evidence>
<dbReference type="PANTHER" id="PTHR36118">
    <property type="entry name" value="ION-TRANSLOCATING OXIDOREDUCTASE COMPLEX SUBUNIT G"/>
    <property type="match status" value="1"/>
</dbReference>
<evidence type="ECO:0000259" key="8">
    <source>
        <dbReference type="SMART" id="SM00900"/>
    </source>
</evidence>
<dbReference type="EC" id="7.-.-.-" evidence="6"/>
<keyword evidence="6" id="KW-0812">Transmembrane</keyword>
<keyword evidence="2 6" id="KW-0597">Phosphoprotein</keyword>
<dbReference type="GO" id="GO:0005886">
    <property type="term" value="C:plasma membrane"/>
    <property type="evidence" value="ECO:0007669"/>
    <property type="project" value="UniProtKB-SubCell"/>
</dbReference>
<name>A0A4R1QJM7_9FIRM</name>
<dbReference type="SMART" id="SM00900">
    <property type="entry name" value="FMN_bind"/>
    <property type="match status" value="4"/>
</dbReference>
<evidence type="ECO:0000313" key="10">
    <source>
        <dbReference type="Proteomes" id="UP000295184"/>
    </source>
</evidence>
<dbReference type="GO" id="GO:0009055">
    <property type="term" value="F:electron transfer activity"/>
    <property type="evidence" value="ECO:0007669"/>
    <property type="project" value="InterPro"/>
</dbReference>
<comment type="cofactor">
    <cofactor evidence="6">
        <name>FMN</name>
        <dbReference type="ChEBI" id="CHEBI:58210"/>
    </cofactor>
</comment>
<evidence type="ECO:0000313" key="9">
    <source>
        <dbReference type="EMBL" id="TCL51758.1"/>
    </source>
</evidence>
<protein>
    <recommendedName>
        <fullName evidence="6">Ion-translocating oxidoreductase complex subunit G</fullName>
        <ecNumber evidence="6">7.-.-.-</ecNumber>
    </recommendedName>
    <alternativeName>
        <fullName evidence="6">Rnf electron transport complex subunit G</fullName>
    </alternativeName>
</protein>
<sequence>MKNNNMWENFLKPVVVLVVICIVASAALAGTNQLTAPIIKAQEEAAANAAYLEVLPEADGFEEITDFQSSNVTKALKATNGAGWVIQAYGKGFGGDVPVVVAFDSEGTILKVKFMENSETAGFGQKLADPSDADGQKLAESFVGKSGTLEAGDVDMISGVTVSSKAALSAVNSAVNCFNEVALGQAAVVEAEQLTPDQALESMELTEIEIPEGLTGAWETANGTTVLRTEATGYEYETAPLDVLVEFDTDGNILNVWVGTDGQTAGIGDQAGGAEYLNQYKGVLGEAGLDGVDTISGATQSTRGVKKGVRKCIQAFVAMYPDCAAATAVAPEGGDAESEASSEAAVETATLSDEACKAVLPDATTFEAVESATSGVQAAVKADTGWVIQASAKGFGGQVPVIVGLDADGAIVGVSFPENSETPGYGAQLFEEGNEKAAALAASLVGKSGEVAIGDVDAISGATVSSKAVVEAVNIALSCYNEVALGQAPAADEGGEGTDLSAMSAEEARAALAPGATLTQITAPEGLTDAWQGDDGSYVLYAEDKGYEYSTKPLNVAVGFDANGAITGVWVDVSGQTAGIGDQAAGADYLGQYTGITDEAGLDGVDTIAGATESTRGVKKAVRKCIQAYAAGLAS</sequence>
<comment type="function">
    <text evidence="6">Part of a membrane-bound complex that couples electron transfer with translocation of ions across the membrane.</text>
</comment>
<dbReference type="OrthoDB" id="9794010at2"/>